<evidence type="ECO:0000256" key="4">
    <source>
        <dbReference type="ARBA" id="ARBA00022630"/>
    </source>
</evidence>
<evidence type="ECO:0000256" key="11">
    <source>
        <dbReference type="ARBA" id="ARBA00050773"/>
    </source>
</evidence>
<feature type="binding site" evidence="15">
    <location>
        <position position="116"/>
    </location>
    <ligand>
        <name>FMN</name>
        <dbReference type="ChEBI" id="CHEBI:58210"/>
    </ligand>
</feature>
<sequence>MVKAVEKKSGDRHLSINEWENEAKGIISKKAFDYIARGSGEESTLHSNRAAFSDYQISHRVLRDVSKIDTGMTLFGQTISSPMLFAPIGVQTIAHPQGELASSRAAASMNLPFVLSTVSSYSMEEVAGQMKESSRWFQLYYSGNELVAESMIKRAESSGYSAIVLTVDTPIMGFRESDHINNYSPIGEGSGSGNYFTDPIFQNLLEKPIMEDREMALKKQKELFENPSVTWEAIHRIRQYTDLPILLKGIVHPEDAKLALDYKVDGLIVSNHGGRQLDHGVATLDVLEGICDVVKGELPVLLDSGVRRGSDVFKALALGACAVLIGRPFMYGLALGGEDGVMKVMEQIQNEFEVTMALAGTSTISEINKTYLVPKKPNK</sequence>
<name>A0A3A1R143_9BACI</name>
<evidence type="ECO:0000256" key="5">
    <source>
        <dbReference type="ARBA" id="ARBA00022643"/>
    </source>
</evidence>
<dbReference type="InterPro" id="IPR008259">
    <property type="entry name" value="FMN_hydac_DH_AS"/>
</dbReference>
<evidence type="ECO:0000256" key="10">
    <source>
        <dbReference type="ARBA" id="ARBA00050549"/>
    </source>
</evidence>
<dbReference type="PROSITE" id="PS51349">
    <property type="entry name" value="FMN_HYDROXY_ACID_DH_2"/>
    <property type="match status" value="1"/>
</dbReference>
<feature type="binding site" evidence="15">
    <location>
        <position position="140"/>
    </location>
    <ligand>
        <name>glyoxylate</name>
        <dbReference type="ChEBI" id="CHEBI:36655"/>
    </ligand>
</feature>
<comment type="catalytic activity">
    <reaction evidence="10">
        <text>mandelate + O2 = phenylglyoxylate + H2O2</text>
        <dbReference type="Rhea" id="RHEA:68968"/>
        <dbReference type="ChEBI" id="CHEBI:15379"/>
        <dbReference type="ChEBI" id="CHEBI:16240"/>
        <dbReference type="ChEBI" id="CHEBI:25147"/>
        <dbReference type="ChEBI" id="CHEBI:36656"/>
    </reaction>
</comment>
<dbReference type="InterPro" id="IPR000262">
    <property type="entry name" value="FMN-dep_DH"/>
</dbReference>
<comment type="catalytic activity">
    <reaction evidence="11">
        <text>2-hydroxyoctadecanoate + O2 = 2-oxooctadecanoate + H2O2</text>
        <dbReference type="Rhea" id="RHEA:68964"/>
        <dbReference type="ChEBI" id="CHEBI:15379"/>
        <dbReference type="ChEBI" id="CHEBI:16240"/>
        <dbReference type="ChEBI" id="CHEBI:17162"/>
        <dbReference type="ChEBI" id="CHEBI:76724"/>
    </reaction>
</comment>
<feature type="active site" description="Proton acceptor" evidence="14">
    <location>
        <position position="272"/>
    </location>
</feature>
<feature type="binding site" evidence="15">
    <location>
        <position position="275"/>
    </location>
    <ligand>
        <name>glyoxylate</name>
        <dbReference type="ChEBI" id="CHEBI:36655"/>
    </ligand>
</feature>
<evidence type="ECO:0000256" key="14">
    <source>
        <dbReference type="PIRSR" id="PIRSR000138-1"/>
    </source>
</evidence>
<dbReference type="PANTHER" id="PTHR10578">
    <property type="entry name" value="S -2-HYDROXY-ACID OXIDASE-RELATED"/>
    <property type="match status" value="1"/>
</dbReference>
<feature type="binding site" evidence="15">
    <location>
        <begin position="326"/>
        <end position="327"/>
    </location>
    <ligand>
        <name>FMN</name>
        <dbReference type="ChEBI" id="CHEBI:58210"/>
    </ligand>
</feature>
<keyword evidence="6" id="KW-0560">Oxidoreductase</keyword>
<dbReference type="GO" id="GO:0003973">
    <property type="term" value="F:(S)-2-hydroxy-acid oxidase activity"/>
    <property type="evidence" value="ECO:0007669"/>
    <property type="project" value="UniProtKB-EC"/>
</dbReference>
<feature type="domain" description="FMN hydroxy acid dehydrogenase" evidence="16">
    <location>
        <begin position="8"/>
        <end position="377"/>
    </location>
</feature>
<dbReference type="PANTHER" id="PTHR10578:SF143">
    <property type="entry name" value="FMN-DEPENDENT ALPHA-HYDROXY ACID DEHYDROGENASE PB1A11.03"/>
    <property type="match status" value="1"/>
</dbReference>
<dbReference type="InterPro" id="IPR012133">
    <property type="entry name" value="Alpha-hydoxy_acid_DH_FMN"/>
</dbReference>
<dbReference type="SUPFAM" id="SSF51395">
    <property type="entry name" value="FMN-linked oxidoreductases"/>
    <property type="match status" value="1"/>
</dbReference>
<comment type="cofactor">
    <cofactor evidence="2">
        <name>FMN</name>
        <dbReference type="ChEBI" id="CHEBI:58210"/>
    </cofactor>
</comment>
<keyword evidence="4 15" id="KW-0285">Flavoprotein</keyword>
<evidence type="ECO:0000256" key="15">
    <source>
        <dbReference type="PIRSR" id="PIRSR000138-2"/>
    </source>
</evidence>
<evidence type="ECO:0000313" key="18">
    <source>
        <dbReference type="Proteomes" id="UP000265801"/>
    </source>
</evidence>
<evidence type="ECO:0000256" key="3">
    <source>
        <dbReference type="ARBA" id="ARBA00013087"/>
    </source>
</evidence>
<dbReference type="OrthoDB" id="9770452at2"/>
<dbReference type="EMBL" id="QXIR01000010">
    <property type="protein sequence ID" value="RIW34657.1"/>
    <property type="molecule type" value="Genomic_DNA"/>
</dbReference>
<reference evidence="17 18" key="1">
    <citation type="submission" date="2018-09" db="EMBL/GenBank/DDBJ databases">
        <title>Bacillus saliacetes sp. nov., isolated from Thai shrimp paste (Ka-pi).</title>
        <authorList>
            <person name="Daroonpunt R."/>
            <person name="Tanasupawat S."/>
            <person name="Yiamsombut S."/>
        </authorList>
    </citation>
    <scope>NUCLEOTIDE SEQUENCE [LARGE SCALE GENOMIC DNA]</scope>
    <source>
        <strain evidence="17 18">SKP7-4</strain>
    </source>
</reference>
<proteinExistence type="inferred from homology"/>
<evidence type="ECO:0000256" key="8">
    <source>
        <dbReference type="ARBA" id="ARBA00029513"/>
    </source>
</evidence>
<dbReference type="InterPro" id="IPR037396">
    <property type="entry name" value="FMN_HAD"/>
</dbReference>
<comment type="similarity">
    <text evidence="7">Belongs to the FMN-dependent alpha-hydroxy acid dehydrogenase family.</text>
</comment>
<dbReference type="GO" id="GO:0010181">
    <property type="term" value="F:FMN binding"/>
    <property type="evidence" value="ECO:0007669"/>
    <property type="project" value="InterPro"/>
</dbReference>
<keyword evidence="5 15" id="KW-0288">FMN</keyword>
<feature type="binding site" evidence="15">
    <location>
        <position position="34"/>
    </location>
    <ligand>
        <name>glyoxylate</name>
        <dbReference type="ChEBI" id="CHEBI:36655"/>
    </ligand>
</feature>
<feature type="binding site" evidence="15">
    <location>
        <position position="272"/>
    </location>
    <ligand>
        <name>glyoxylate</name>
        <dbReference type="ChEBI" id="CHEBI:36655"/>
    </ligand>
</feature>
<feature type="binding site" evidence="15">
    <location>
        <position position="248"/>
    </location>
    <ligand>
        <name>FMN</name>
        <dbReference type="ChEBI" id="CHEBI:58210"/>
    </ligand>
</feature>
<feature type="binding site" evidence="15">
    <location>
        <begin position="303"/>
        <end position="307"/>
    </location>
    <ligand>
        <name>FMN</name>
        <dbReference type="ChEBI" id="CHEBI:58210"/>
    </ligand>
</feature>
<dbReference type="Gene3D" id="3.20.20.70">
    <property type="entry name" value="Aldolase class I"/>
    <property type="match status" value="1"/>
</dbReference>
<feature type="binding site" evidence="15">
    <location>
        <position position="138"/>
    </location>
    <ligand>
        <name>FMN</name>
        <dbReference type="ChEBI" id="CHEBI:58210"/>
    </ligand>
</feature>
<comment type="caution">
    <text evidence="17">The sequence shown here is derived from an EMBL/GenBank/DDBJ whole genome shotgun (WGS) entry which is preliminary data.</text>
</comment>
<keyword evidence="18" id="KW-1185">Reference proteome</keyword>
<dbReference type="InterPro" id="IPR013785">
    <property type="entry name" value="Aldolase_TIM"/>
</dbReference>
<feature type="binding site" evidence="15">
    <location>
        <position position="175"/>
    </location>
    <ligand>
        <name>glyoxylate</name>
        <dbReference type="ChEBI" id="CHEBI:36655"/>
    </ligand>
</feature>
<evidence type="ECO:0000256" key="12">
    <source>
        <dbReference type="ARBA" id="ARBA00052949"/>
    </source>
</evidence>
<organism evidence="17 18">
    <name type="scientific">Bacillus salacetis</name>
    <dbReference type="NCBI Taxonomy" id="2315464"/>
    <lineage>
        <taxon>Bacteria</taxon>
        <taxon>Bacillati</taxon>
        <taxon>Bacillota</taxon>
        <taxon>Bacilli</taxon>
        <taxon>Bacillales</taxon>
        <taxon>Bacillaceae</taxon>
        <taxon>Bacillus</taxon>
    </lineage>
</organism>
<comment type="catalytic activity">
    <reaction evidence="12">
        <text>2-hydroxyoctanoate + O2 = 2-oxooctanoate + H2O2</text>
        <dbReference type="Rhea" id="RHEA:67940"/>
        <dbReference type="ChEBI" id="CHEBI:15379"/>
        <dbReference type="ChEBI" id="CHEBI:16240"/>
        <dbReference type="ChEBI" id="CHEBI:133514"/>
        <dbReference type="ChEBI" id="CHEBI:176689"/>
    </reaction>
</comment>
<dbReference type="PROSITE" id="PS00557">
    <property type="entry name" value="FMN_HYDROXY_ACID_DH_1"/>
    <property type="match status" value="1"/>
</dbReference>
<evidence type="ECO:0000256" key="7">
    <source>
        <dbReference type="ARBA" id="ARBA00024042"/>
    </source>
</evidence>
<protein>
    <recommendedName>
        <fullName evidence="8">L-lactate oxidase</fullName>
        <ecNumber evidence="3">1.1.3.15</ecNumber>
    </recommendedName>
    <alternativeName>
        <fullName evidence="13">(S)-2-hydroxy-acid oxidase</fullName>
    </alternativeName>
</protein>
<evidence type="ECO:0000313" key="17">
    <source>
        <dbReference type="EMBL" id="RIW34657.1"/>
    </source>
</evidence>
<evidence type="ECO:0000259" key="16">
    <source>
        <dbReference type="PROSITE" id="PS51349"/>
    </source>
</evidence>
<evidence type="ECO:0000256" key="2">
    <source>
        <dbReference type="ARBA" id="ARBA00001917"/>
    </source>
</evidence>
<dbReference type="FunFam" id="3.20.20.70:FF:000029">
    <property type="entry name" value="L-lactate dehydrogenase"/>
    <property type="match status" value="1"/>
</dbReference>
<accession>A0A3A1R143</accession>
<feature type="binding site" evidence="15">
    <location>
        <position position="166"/>
    </location>
    <ligand>
        <name>FMN</name>
        <dbReference type="ChEBI" id="CHEBI:58210"/>
    </ligand>
</feature>
<evidence type="ECO:0000256" key="13">
    <source>
        <dbReference type="ARBA" id="ARBA00079803"/>
    </source>
</evidence>
<dbReference type="AlphaFoldDB" id="A0A3A1R143"/>
<evidence type="ECO:0000256" key="9">
    <source>
        <dbReference type="ARBA" id="ARBA00048754"/>
    </source>
</evidence>
<feature type="binding site" evidence="15">
    <location>
        <position position="270"/>
    </location>
    <ligand>
        <name>FMN</name>
        <dbReference type="ChEBI" id="CHEBI:58210"/>
    </ligand>
</feature>
<dbReference type="Proteomes" id="UP000265801">
    <property type="component" value="Unassembled WGS sequence"/>
</dbReference>
<comment type="catalytic activity">
    <reaction evidence="1">
        <text>a (2S)-2-hydroxycarboxylate + O2 = a 2-oxocarboxylate + H2O2</text>
        <dbReference type="Rhea" id="RHEA:16789"/>
        <dbReference type="ChEBI" id="CHEBI:15379"/>
        <dbReference type="ChEBI" id="CHEBI:16240"/>
        <dbReference type="ChEBI" id="CHEBI:35179"/>
        <dbReference type="ChEBI" id="CHEBI:58123"/>
        <dbReference type="EC" id="1.1.3.15"/>
    </reaction>
</comment>
<dbReference type="EC" id="1.1.3.15" evidence="3"/>
<dbReference type="PIRSF" id="PIRSF000138">
    <property type="entry name" value="Al-hdrx_acd_dh"/>
    <property type="match status" value="1"/>
</dbReference>
<gene>
    <name evidence="17" type="ORF">D3H55_09075</name>
</gene>
<evidence type="ECO:0000256" key="6">
    <source>
        <dbReference type="ARBA" id="ARBA00023002"/>
    </source>
</evidence>
<evidence type="ECO:0000256" key="1">
    <source>
        <dbReference type="ARBA" id="ARBA00000616"/>
    </source>
</evidence>
<comment type="catalytic activity">
    <reaction evidence="9">
        <text>(S)-lactate + O2 = pyruvate + H2O2</text>
        <dbReference type="Rhea" id="RHEA:55868"/>
        <dbReference type="ChEBI" id="CHEBI:15361"/>
        <dbReference type="ChEBI" id="CHEBI:15379"/>
        <dbReference type="ChEBI" id="CHEBI:16240"/>
        <dbReference type="ChEBI" id="CHEBI:16651"/>
    </reaction>
    <physiologicalReaction direction="left-to-right" evidence="9">
        <dbReference type="Rhea" id="RHEA:55869"/>
    </physiologicalReaction>
</comment>
<feature type="binding site" evidence="15">
    <location>
        <begin position="87"/>
        <end position="89"/>
    </location>
    <ligand>
        <name>FMN</name>
        <dbReference type="ChEBI" id="CHEBI:58210"/>
    </ligand>
</feature>
<dbReference type="Pfam" id="PF01070">
    <property type="entry name" value="FMN_dh"/>
    <property type="match status" value="1"/>
</dbReference>